<evidence type="ECO:0000256" key="13">
    <source>
        <dbReference type="SAM" id="MobiDB-lite"/>
    </source>
</evidence>
<proteinExistence type="inferred from homology"/>
<dbReference type="AlphaFoldDB" id="A0A7X0AZY1"/>
<evidence type="ECO:0000256" key="10">
    <source>
        <dbReference type="ARBA" id="ARBA00023237"/>
    </source>
</evidence>
<dbReference type="GO" id="GO:0006826">
    <property type="term" value="P:iron ion transport"/>
    <property type="evidence" value="ECO:0007669"/>
    <property type="project" value="UniProtKB-KW"/>
</dbReference>
<evidence type="ECO:0000256" key="4">
    <source>
        <dbReference type="ARBA" id="ARBA00022496"/>
    </source>
</evidence>
<feature type="region of interest" description="Disordered" evidence="13">
    <location>
        <begin position="22"/>
        <end position="42"/>
    </location>
</feature>
<feature type="chain" id="PRO_5031389307" evidence="14">
    <location>
        <begin position="19"/>
        <end position="781"/>
    </location>
</feature>
<feature type="signal peptide" evidence="14">
    <location>
        <begin position="1"/>
        <end position="18"/>
    </location>
</feature>
<keyword evidence="8 12" id="KW-0798">TonB box</keyword>
<name>A0A7X0AZY1_9PROT</name>
<dbReference type="Gene3D" id="2.40.170.20">
    <property type="entry name" value="TonB-dependent receptor, beta-barrel domain"/>
    <property type="match status" value="1"/>
</dbReference>
<accession>A0A7X0AZY1</accession>
<evidence type="ECO:0000313" key="18">
    <source>
        <dbReference type="Proteomes" id="UP000539175"/>
    </source>
</evidence>
<dbReference type="InterPro" id="IPR036942">
    <property type="entry name" value="Beta-barrel_TonB_sf"/>
</dbReference>
<keyword evidence="3 11" id="KW-1134">Transmembrane beta strand</keyword>
<feature type="domain" description="TonB-dependent receptor-like beta-barrel" evidence="15">
    <location>
        <begin position="313"/>
        <end position="744"/>
    </location>
</feature>
<keyword evidence="9 11" id="KW-0472">Membrane</keyword>
<dbReference type="RefSeq" id="WP_184803400.1">
    <property type="nucleotide sequence ID" value="NZ_JACIIZ010000011.1"/>
</dbReference>
<dbReference type="PROSITE" id="PS52016">
    <property type="entry name" value="TONB_DEPENDENT_REC_3"/>
    <property type="match status" value="1"/>
</dbReference>
<comment type="similarity">
    <text evidence="11 12">Belongs to the TonB-dependent receptor family.</text>
</comment>
<sequence length="781" mass="83716">MRAWFLVVASALPFFAHAANAQTTDGQRPPAQEGGTHTGAAPQGAVEALDEIIVTATKRSESLQRVPMAISALGGADLRTAGVTEARALPQIAPSLFISTSTSESTGTQVRLRGVGTSSQNVGFEPSVGIFEDGVYLNRPGEALSDLMDVKRVEVLRGPQGTLYGKNTTTGVINVITNEPSFEWSGDGSITYGNYNTVRLGSDVSGPIVADKLAFRLSGLYSRRDGYIHDVTDGRDLNDRDRYQFRAQLLLKASETFSLRLIGEIQHKDEACCAAPYLSLGSGAATMAAAGGTVLNPADEDNRYKVALNGPMESKVNAHALTAIANWDLEDFQTKVTYGHRYFGSSDSYDSDNSSANVLNVYDQQLRDRMDTLEAQLTTTQGPADLLFGVFGYDNTIGASQGSVFGTGAGRYYNLLSGGVAPASYYPAGGGDTLQTFSQSGRGLSLFTHDVIEIAPKLKATVGLRWLTEEKTGSGEVYTDGVADYYGMPLPARCKAPVPSAARAFCPDNPIGGKYSASHWTYALGLSYELNPDSLVFANYSTGYKGGGINAAKDARGPTTVNPATVSGTFAAETVKSYELGLKTHAFDRMLTFNATAFLMDFDNFQFQTRDQTTLSTQVQTAASVRSQGVELELSINPTKGLTLGGNAAFIIAQYGKDTADATLAGNRLGNSPKWTLQPFVTYSVPLTSDWTLNSTVNARYVTEYIANTTLLAGSRQPGYAIVNTSVTVENGDDLSISVYANNLFDRYYATLRTQAPLQANTFIIFPGEPRTFGVTVRRSF</sequence>
<evidence type="ECO:0000256" key="14">
    <source>
        <dbReference type="SAM" id="SignalP"/>
    </source>
</evidence>
<dbReference type="Proteomes" id="UP000539175">
    <property type="component" value="Unassembled WGS sequence"/>
</dbReference>
<reference evidence="17 18" key="1">
    <citation type="submission" date="2020-08" db="EMBL/GenBank/DDBJ databases">
        <title>Genomic Encyclopedia of Type Strains, Phase IV (KMG-IV): sequencing the most valuable type-strain genomes for metagenomic binning, comparative biology and taxonomic classification.</title>
        <authorList>
            <person name="Goeker M."/>
        </authorList>
    </citation>
    <scope>NUCLEOTIDE SEQUENCE [LARGE SCALE GENOMIC DNA]</scope>
    <source>
        <strain evidence="17 18">DSM 22198</strain>
    </source>
</reference>
<evidence type="ECO:0000256" key="7">
    <source>
        <dbReference type="ARBA" id="ARBA00023065"/>
    </source>
</evidence>
<keyword evidence="18" id="KW-1185">Reference proteome</keyword>
<dbReference type="InterPro" id="IPR012910">
    <property type="entry name" value="Plug_dom"/>
</dbReference>
<keyword evidence="6" id="KW-0408">Iron</keyword>
<dbReference type="PANTHER" id="PTHR32552:SF81">
    <property type="entry name" value="TONB-DEPENDENT OUTER MEMBRANE RECEPTOR"/>
    <property type="match status" value="1"/>
</dbReference>
<organism evidence="17 18">
    <name type="scientific">Nitrospirillum iridis</name>
    <dbReference type="NCBI Taxonomy" id="765888"/>
    <lineage>
        <taxon>Bacteria</taxon>
        <taxon>Pseudomonadati</taxon>
        <taxon>Pseudomonadota</taxon>
        <taxon>Alphaproteobacteria</taxon>
        <taxon>Rhodospirillales</taxon>
        <taxon>Azospirillaceae</taxon>
        <taxon>Nitrospirillum</taxon>
    </lineage>
</organism>
<keyword evidence="14" id="KW-0732">Signal</keyword>
<evidence type="ECO:0000256" key="9">
    <source>
        <dbReference type="ARBA" id="ARBA00023136"/>
    </source>
</evidence>
<evidence type="ECO:0000256" key="3">
    <source>
        <dbReference type="ARBA" id="ARBA00022452"/>
    </source>
</evidence>
<keyword evidence="2 11" id="KW-0813">Transport</keyword>
<feature type="domain" description="TonB-dependent receptor plug" evidence="16">
    <location>
        <begin position="63"/>
        <end position="172"/>
    </location>
</feature>
<evidence type="ECO:0000259" key="15">
    <source>
        <dbReference type="Pfam" id="PF00593"/>
    </source>
</evidence>
<dbReference type="CDD" id="cd01347">
    <property type="entry name" value="ligand_gated_channel"/>
    <property type="match status" value="1"/>
</dbReference>
<protein>
    <submittedName>
        <fullName evidence="17">Outer membrane receptor protein involved in Fe transport</fullName>
    </submittedName>
</protein>
<keyword evidence="7" id="KW-0406">Ion transport</keyword>
<comment type="subcellular location">
    <subcellularLocation>
        <location evidence="1 11">Cell outer membrane</location>
        <topology evidence="1 11">Multi-pass membrane protein</topology>
    </subcellularLocation>
</comment>
<gene>
    <name evidence="17" type="ORF">FHS74_003777</name>
</gene>
<evidence type="ECO:0000256" key="1">
    <source>
        <dbReference type="ARBA" id="ARBA00004571"/>
    </source>
</evidence>
<evidence type="ECO:0000256" key="2">
    <source>
        <dbReference type="ARBA" id="ARBA00022448"/>
    </source>
</evidence>
<dbReference type="Pfam" id="PF07715">
    <property type="entry name" value="Plug"/>
    <property type="match status" value="1"/>
</dbReference>
<dbReference type="InterPro" id="IPR000531">
    <property type="entry name" value="Beta-barrel_TonB"/>
</dbReference>
<evidence type="ECO:0000313" key="17">
    <source>
        <dbReference type="EMBL" id="MBB6253208.1"/>
    </source>
</evidence>
<keyword evidence="10 11" id="KW-0998">Cell outer membrane</keyword>
<keyword evidence="5 11" id="KW-0812">Transmembrane</keyword>
<comment type="caution">
    <text evidence="17">The sequence shown here is derived from an EMBL/GenBank/DDBJ whole genome shotgun (WGS) entry which is preliminary data.</text>
</comment>
<evidence type="ECO:0000256" key="8">
    <source>
        <dbReference type="ARBA" id="ARBA00023077"/>
    </source>
</evidence>
<dbReference type="SUPFAM" id="SSF56935">
    <property type="entry name" value="Porins"/>
    <property type="match status" value="1"/>
</dbReference>
<dbReference type="InterPro" id="IPR039426">
    <property type="entry name" value="TonB-dep_rcpt-like"/>
</dbReference>
<dbReference type="PANTHER" id="PTHR32552">
    <property type="entry name" value="FERRICHROME IRON RECEPTOR-RELATED"/>
    <property type="match status" value="1"/>
</dbReference>
<evidence type="ECO:0000256" key="11">
    <source>
        <dbReference type="PROSITE-ProRule" id="PRU01360"/>
    </source>
</evidence>
<evidence type="ECO:0000256" key="6">
    <source>
        <dbReference type="ARBA" id="ARBA00023004"/>
    </source>
</evidence>
<keyword evidence="4" id="KW-0410">Iron transport</keyword>
<keyword evidence="17" id="KW-0675">Receptor</keyword>
<dbReference type="GO" id="GO:0009279">
    <property type="term" value="C:cell outer membrane"/>
    <property type="evidence" value="ECO:0007669"/>
    <property type="project" value="UniProtKB-SubCell"/>
</dbReference>
<evidence type="ECO:0000256" key="12">
    <source>
        <dbReference type="RuleBase" id="RU003357"/>
    </source>
</evidence>
<evidence type="ECO:0000259" key="16">
    <source>
        <dbReference type="Pfam" id="PF07715"/>
    </source>
</evidence>
<dbReference type="EMBL" id="JACIIZ010000011">
    <property type="protein sequence ID" value="MBB6253208.1"/>
    <property type="molecule type" value="Genomic_DNA"/>
</dbReference>
<dbReference type="Pfam" id="PF00593">
    <property type="entry name" value="TonB_dep_Rec_b-barrel"/>
    <property type="match status" value="1"/>
</dbReference>
<evidence type="ECO:0000256" key="5">
    <source>
        <dbReference type="ARBA" id="ARBA00022692"/>
    </source>
</evidence>